<evidence type="ECO:0000313" key="2">
    <source>
        <dbReference type="Proteomes" id="UP000314294"/>
    </source>
</evidence>
<sequence>MQPPKNHLEESTEAPLDVSRVTAEQLGYDLLSELVFRQEIIFCVQRHSELHAVRQHGAPLVTSGLEAMERPVITAGIYSPGC</sequence>
<accession>A0A4Z2E8T7</accession>
<organism evidence="1 2">
    <name type="scientific">Liparis tanakae</name>
    <name type="common">Tanaka's snailfish</name>
    <dbReference type="NCBI Taxonomy" id="230148"/>
    <lineage>
        <taxon>Eukaryota</taxon>
        <taxon>Metazoa</taxon>
        <taxon>Chordata</taxon>
        <taxon>Craniata</taxon>
        <taxon>Vertebrata</taxon>
        <taxon>Euteleostomi</taxon>
        <taxon>Actinopterygii</taxon>
        <taxon>Neopterygii</taxon>
        <taxon>Teleostei</taxon>
        <taxon>Neoteleostei</taxon>
        <taxon>Acanthomorphata</taxon>
        <taxon>Eupercaria</taxon>
        <taxon>Perciformes</taxon>
        <taxon>Cottioidei</taxon>
        <taxon>Cottales</taxon>
        <taxon>Liparidae</taxon>
        <taxon>Liparis</taxon>
    </lineage>
</organism>
<keyword evidence="2" id="KW-1185">Reference proteome</keyword>
<gene>
    <name evidence="1" type="ORF">EYF80_064696</name>
</gene>
<dbReference type="EMBL" id="SRLO01013242">
    <property type="protein sequence ID" value="TNN25175.1"/>
    <property type="molecule type" value="Genomic_DNA"/>
</dbReference>
<dbReference type="Proteomes" id="UP000314294">
    <property type="component" value="Unassembled WGS sequence"/>
</dbReference>
<name>A0A4Z2E8T7_9TELE</name>
<proteinExistence type="predicted"/>
<reference evidence="1 2" key="1">
    <citation type="submission" date="2019-03" db="EMBL/GenBank/DDBJ databases">
        <title>First draft genome of Liparis tanakae, snailfish: a comprehensive survey of snailfish specific genes.</title>
        <authorList>
            <person name="Kim W."/>
            <person name="Song I."/>
            <person name="Jeong J.-H."/>
            <person name="Kim D."/>
            <person name="Kim S."/>
            <person name="Ryu S."/>
            <person name="Song J.Y."/>
            <person name="Lee S.K."/>
        </authorList>
    </citation>
    <scope>NUCLEOTIDE SEQUENCE [LARGE SCALE GENOMIC DNA]</scope>
    <source>
        <tissue evidence="1">Muscle</tissue>
    </source>
</reference>
<evidence type="ECO:0000313" key="1">
    <source>
        <dbReference type="EMBL" id="TNN25175.1"/>
    </source>
</evidence>
<protein>
    <submittedName>
        <fullName evidence="1">Uncharacterized protein</fullName>
    </submittedName>
</protein>
<dbReference type="AlphaFoldDB" id="A0A4Z2E8T7"/>
<comment type="caution">
    <text evidence="1">The sequence shown here is derived from an EMBL/GenBank/DDBJ whole genome shotgun (WGS) entry which is preliminary data.</text>
</comment>